<feature type="binding site" evidence="9">
    <location>
        <position position="397"/>
    </location>
    <ligand>
        <name>(2R)-2-phosphoglycerate</name>
        <dbReference type="ChEBI" id="CHEBI:58289"/>
    </ligand>
</feature>
<dbReference type="Gene3D" id="3.20.20.120">
    <property type="entry name" value="Enolase-like C-terminal domain"/>
    <property type="match status" value="1"/>
</dbReference>
<keyword evidence="8 9" id="KW-0456">Lyase</keyword>
<comment type="similarity">
    <text evidence="2 9">Belongs to the enolase family.</text>
</comment>
<comment type="cofactor">
    <cofactor evidence="9">
        <name>Mg(2+)</name>
        <dbReference type="ChEBI" id="CHEBI:18420"/>
    </cofactor>
    <text evidence="9">Binds a second Mg(2+) ion via substrate during catalysis.</text>
</comment>
<feature type="active site" description="Proton donor" evidence="9 10">
    <location>
        <position position="214"/>
    </location>
</feature>
<dbReference type="HAMAP" id="MF_00318">
    <property type="entry name" value="Enolase"/>
    <property type="match status" value="1"/>
</dbReference>
<evidence type="ECO:0000256" key="4">
    <source>
        <dbReference type="ARBA" id="ARBA00017068"/>
    </source>
</evidence>
<keyword evidence="9" id="KW-0963">Cytoplasm</keyword>
<dbReference type="Proteomes" id="UP000177026">
    <property type="component" value="Unassembled WGS sequence"/>
</dbReference>
<dbReference type="InterPro" id="IPR029017">
    <property type="entry name" value="Enolase-like_N"/>
</dbReference>
<dbReference type="SFLD" id="SFLDS00001">
    <property type="entry name" value="Enolase"/>
    <property type="match status" value="1"/>
</dbReference>
<feature type="binding site" evidence="9 12">
    <location>
        <position position="294"/>
    </location>
    <ligand>
        <name>Mg(2+)</name>
        <dbReference type="ChEBI" id="CHEBI:18420"/>
    </ligand>
</feature>
<dbReference type="PIRSF" id="PIRSF001400">
    <property type="entry name" value="Enolase"/>
    <property type="match status" value="1"/>
</dbReference>
<keyword evidence="6 9" id="KW-0460">Magnesium</keyword>
<dbReference type="AlphaFoldDB" id="A0A1F7GTC0"/>
<feature type="binding site" evidence="9">
    <location>
        <position position="172"/>
    </location>
    <ligand>
        <name>(2R)-2-phosphoglycerate</name>
        <dbReference type="ChEBI" id="CHEBI:58289"/>
    </ligand>
</feature>
<accession>A0A1F7GTC0</accession>
<keyword evidence="9 12" id="KW-0479">Metal-binding</keyword>
<feature type="domain" description="Enolase C-terminal TIM barrel" evidence="13">
    <location>
        <begin position="148"/>
        <end position="423"/>
    </location>
</feature>
<feature type="binding site" evidence="11">
    <location>
        <position position="321"/>
    </location>
    <ligand>
        <name>substrate</name>
    </ligand>
</feature>
<protein>
    <recommendedName>
        <fullName evidence="4 9">Enolase</fullName>
        <ecNumber evidence="3 9">4.2.1.11</ecNumber>
    </recommendedName>
    <alternativeName>
        <fullName evidence="9">2-phospho-D-glycerate hydro-lyase</fullName>
    </alternativeName>
    <alternativeName>
        <fullName evidence="9">2-phosphoglycerate dehydratase</fullName>
    </alternativeName>
</protein>
<feature type="binding site" evidence="9 12">
    <location>
        <position position="321"/>
    </location>
    <ligand>
        <name>Mg(2+)</name>
        <dbReference type="ChEBI" id="CHEBI:18420"/>
    </ligand>
</feature>
<dbReference type="SFLD" id="SFLDG00178">
    <property type="entry name" value="enolase"/>
    <property type="match status" value="1"/>
</dbReference>
<dbReference type="EMBL" id="MFZI01000007">
    <property type="protein sequence ID" value="OGK22123.1"/>
    <property type="molecule type" value="Genomic_DNA"/>
</dbReference>
<feature type="binding site" evidence="9">
    <location>
        <position position="375"/>
    </location>
    <ligand>
        <name>(2R)-2-phosphoglycerate</name>
        <dbReference type="ChEBI" id="CHEBI:58289"/>
    </ligand>
</feature>
<feature type="binding site" evidence="11">
    <location>
        <position position="164"/>
    </location>
    <ligand>
        <name>substrate</name>
    </ligand>
</feature>
<evidence type="ECO:0000256" key="8">
    <source>
        <dbReference type="ARBA" id="ARBA00023239"/>
    </source>
</evidence>
<dbReference type="PRINTS" id="PR00148">
    <property type="entry name" value="ENOLASE"/>
</dbReference>
<feature type="active site" description="Proton acceptor" evidence="9 10">
    <location>
        <position position="346"/>
    </location>
</feature>
<dbReference type="SFLD" id="SFLDF00002">
    <property type="entry name" value="enolase"/>
    <property type="match status" value="1"/>
</dbReference>
<evidence type="ECO:0000313" key="16">
    <source>
        <dbReference type="Proteomes" id="UP000177026"/>
    </source>
</evidence>
<dbReference type="GO" id="GO:0000287">
    <property type="term" value="F:magnesium ion binding"/>
    <property type="evidence" value="ECO:0007669"/>
    <property type="project" value="UniProtKB-UniRule"/>
</dbReference>
<dbReference type="UniPathway" id="UPA00109">
    <property type="reaction ID" value="UER00187"/>
</dbReference>
<comment type="subcellular location">
    <subcellularLocation>
        <location evidence="9">Cytoplasm</location>
    </subcellularLocation>
    <subcellularLocation>
        <location evidence="9">Secreted</location>
    </subcellularLocation>
    <subcellularLocation>
        <location evidence="9">Cell surface</location>
    </subcellularLocation>
    <text evidence="9">Fractions of enolase are present in both the cytoplasm and on the cell surface.</text>
</comment>
<dbReference type="SMART" id="SM01193">
    <property type="entry name" value="Enolase_N"/>
    <property type="match status" value="1"/>
</dbReference>
<evidence type="ECO:0000256" key="7">
    <source>
        <dbReference type="ARBA" id="ARBA00023152"/>
    </source>
</evidence>
<dbReference type="SMART" id="SM01192">
    <property type="entry name" value="Enolase_C"/>
    <property type="match status" value="1"/>
</dbReference>
<comment type="function">
    <text evidence="9">Catalyzes the reversible conversion of 2-phosphoglycerate (2-PG) into phosphoenolpyruvate (PEP). It is essential for the degradation of carbohydrates via glycolysis.</text>
</comment>
<dbReference type="PANTHER" id="PTHR11902">
    <property type="entry name" value="ENOLASE"/>
    <property type="match status" value="1"/>
</dbReference>
<dbReference type="Pfam" id="PF00113">
    <property type="entry name" value="Enolase_C"/>
    <property type="match status" value="1"/>
</dbReference>
<evidence type="ECO:0000259" key="14">
    <source>
        <dbReference type="SMART" id="SM01193"/>
    </source>
</evidence>
<dbReference type="SUPFAM" id="SSF51604">
    <property type="entry name" value="Enolase C-terminal domain-like"/>
    <property type="match status" value="1"/>
</dbReference>
<dbReference type="Gene3D" id="3.30.390.10">
    <property type="entry name" value="Enolase-like, N-terminal domain"/>
    <property type="match status" value="1"/>
</dbReference>
<evidence type="ECO:0000256" key="10">
    <source>
        <dbReference type="PIRSR" id="PIRSR001400-1"/>
    </source>
</evidence>
<sequence>MATIKKIYAYEIIDSRSYPTIEGKLILDNGIEVTTAIPAGTSIGKYEAVELRDNDPARFDGMGVTKAVANINNLIAPKLVGTSPLKQQEVDMWMCKLDGTPTKSKLGANSILTVSQLLIKAAAADLKVPLFRYINSLYFSLFKSQISIERMPTPIFNIINGGKHANNNLEFQEFHLIPSSSLTFSRAYQIGIEIYHELKRVLTYRNANISQGEEGGFTPNFTTNIDAIEVLVETINQKNLRPGVDVFLGLDIAPSYFYKDGKYHIKDKPHPLNVDEFLKFIEKIISDYSMLSLEDPIYEDDWKSWQKLNQTIPSHIYLVGDDLLTTNKSRLERAIKEKACTTILIKPNQIGSITETLEVINVALNNKFNYTVSHRSGETNDSFIADFAVGVQADFVKFGAPARGERVAKYNRLWEIEREELKK</sequence>
<evidence type="ECO:0000313" key="15">
    <source>
        <dbReference type="EMBL" id="OGK22123.1"/>
    </source>
</evidence>
<dbReference type="PANTHER" id="PTHR11902:SF1">
    <property type="entry name" value="ENOLASE"/>
    <property type="match status" value="1"/>
</dbReference>
<evidence type="ECO:0000256" key="1">
    <source>
        <dbReference type="ARBA" id="ARBA00005031"/>
    </source>
</evidence>
<comment type="cofactor">
    <cofactor evidence="12">
        <name>Mg(2+)</name>
        <dbReference type="ChEBI" id="CHEBI:18420"/>
    </cofactor>
    <text evidence="12">Mg(2+) is required for catalysis and for stabilizing the dimer.</text>
</comment>
<dbReference type="EC" id="4.2.1.11" evidence="3 9"/>
<dbReference type="InterPro" id="IPR020809">
    <property type="entry name" value="Enolase_CS"/>
</dbReference>
<dbReference type="GO" id="GO:0000015">
    <property type="term" value="C:phosphopyruvate hydratase complex"/>
    <property type="evidence" value="ECO:0007669"/>
    <property type="project" value="InterPro"/>
</dbReference>
<dbReference type="GO" id="GO:0005576">
    <property type="term" value="C:extracellular region"/>
    <property type="evidence" value="ECO:0007669"/>
    <property type="project" value="UniProtKB-SubCell"/>
</dbReference>
<comment type="catalytic activity">
    <reaction evidence="9">
        <text>(2R)-2-phosphoglycerate = phosphoenolpyruvate + H2O</text>
        <dbReference type="Rhea" id="RHEA:10164"/>
        <dbReference type="ChEBI" id="CHEBI:15377"/>
        <dbReference type="ChEBI" id="CHEBI:58289"/>
        <dbReference type="ChEBI" id="CHEBI:58702"/>
        <dbReference type="EC" id="4.2.1.11"/>
    </reaction>
</comment>
<feature type="binding site" evidence="11">
    <location>
        <begin position="373"/>
        <end position="376"/>
    </location>
    <ligand>
        <name>substrate</name>
    </ligand>
</feature>
<dbReference type="SUPFAM" id="SSF54826">
    <property type="entry name" value="Enolase N-terminal domain-like"/>
    <property type="match status" value="1"/>
</dbReference>
<feature type="domain" description="Enolase N-terminal" evidence="14">
    <location>
        <begin position="4"/>
        <end position="134"/>
    </location>
</feature>
<evidence type="ECO:0000256" key="11">
    <source>
        <dbReference type="PIRSR" id="PIRSR001400-2"/>
    </source>
</evidence>
<keyword evidence="15" id="KW-0670">Pyruvate</keyword>
<evidence type="ECO:0000259" key="13">
    <source>
        <dbReference type="SMART" id="SM01192"/>
    </source>
</evidence>
<feature type="binding site" evidence="9">
    <location>
        <position position="346"/>
    </location>
    <ligand>
        <name>(2R)-2-phosphoglycerate</name>
        <dbReference type="ChEBI" id="CHEBI:58289"/>
    </ligand>
</feature>
<feature type="binding site" evidence="9 12">
    <location>
        <position position="251"/>
    </location>
    <ligand>
        <name>Mg(2+)</name>
        <dbReference type="ChEBI" id="CHEBI:18420"/>
    </ligand>
</feature>
<gene>
    <name evidence="9" type="primary">eno</name>
    <name evidence="15" type="ORF">A2866_03320</name>
</gene>
<comment type="caution">
    <text evidence="15">The sequence shown here is derived from an EMBL/GenBank/DDBJ whole genome shotgun (WGS) entry which is preliminary data.</text>
</comment>
<feature type="binding site" evidence="11">
    <location>
        <position position="173"/>
    </location>
    <ligand>
        <name>substrate</name>
    </ligand>
</feature>
<dbReference type="PROSITE" id="PS00164">
    <property type="entry name" value="ENOLASE"/>
    <property type="match status" value="1"/>
</dbReference>
<keyword evidence="7 9" id="KW-0324">Glycolysis</keyword>
<organism evidence="15 16">
    <name type="scientific">Candidatus Roizmanbacteria bacterium RIFCSPHIGHO2_01_FULL_39_8</name>
    <dbReference type="NCBI Taxonomy" id="1802033"/>
    <lineage>
        <taxon>Bacteria</taxon>
        <taxon>Candidatus Roizmaniibacteriota</taxon>
    </lineage>
</organism>
<feature type="binding site" evidence="11">
    <location>
        <position position="397"/>
    </location>
    <ligand>
        <name>substrate</name>
    </ligand>
</feature>
<dbReference type="InterPro" id="IPR000941">
    <property type="entry name" value="Enolase"/>
</dbReference>
<dbReference type="InterPro" id="IPR036849">
    <property type="entry name" value="Enolase-like_C_sf"/>
</dbReference>
<evidence type="ECO:0000256" key="2">
    <source>
        <dbReference type="ARBA" id="ARBA00009604"/>
    </source>
</evidence>
<dbReference type="NCBIfam" id="TIGR01060">
    <property type="entry name" value="eno"/>
    <property type="match status" value="1"/>
</dbReference>
<evidence type="ECO:0000256" key="3">
    <source>
        <dbReference type="ARBA" id="ARBA00012058"/>
    </source>
</evidence>
<dbReference type="InterPro" id="IPR020811">
    <property type="entry name" value="Enolase_N"/>
</dbReference>
<name>A0A1F7GTC0_9BACT</name>
<dbReference type="GO" id="GO:0009986">
    <property type="term" value="C:cell surface"/>
    <property type="evidence" value="ECO:0007669"/>
    <property type="project" value="UniProtKB-SubCell"/>
</dbReference>
<dbReference type="GO" id="GO:0006096">
    <property type="term" value="P:glycolytic process"/>
    <property type="evidence" value="ECO:0007669"/>
    <property type="project" value="UniProtKB-UniRule"/>
</dbReference>
<reference evidence="15 16" key="1">
    <citation type="journal article" date="2016" name="Nat. Commun.">
        <title>Thousands of microbial genomes shed light on interconnected biogeochemical processes in an aquifer system.</title>
        <authorList>
            <person name="Anantharaman K."/>
            <person name="Brown C.T."/>
            <person name="Hug L.A."/>
            <person name="Sharon I."/>
            <person name="Castelle C.J."/>
            <person name="Probst A.J."/>
            <person name="Thomas B.C."/>
            <person name="Singh A."/>
            <person name="Wilkins M.J."/>
            <person name="Karaoz U."/>
            <person name="Brodie E.L."/>
            <person name="Williams K.H."/>
            <person name="Hubbard S.S."/>
            <person name="Banfield J.F."/>
        </authorList>
    </citation>
    <scope>NUCLEOTIDE SEQUENCE [LARGE SCALE GENOMIC DNA]</scope>
</reference>
<dbReference type="Pfam" id="PF03952">
    <property type="entry name" value="Enolase_N"/>
    <property type="match status" value="1"/>
</dbReference>
<dbReference type="GO" id="GO:0004634">
    <property type="term" value="F:phosphopyruvate hydratase activity"/>
    <property type="evidence" value="ECO:0007669"/>
    <property type="project" value="UniProtKB-UniRule"/>
</dbReference>
<dbReference type="InterPro" id="IPR020810">
    <property type="entry name" value="Enolase_C"/>
</dbReference>
<proteinExistence type="inferred from homology"/>
<comment type="pathway">
    <text evidence="1 9">Carbohydrate degradation; glycolysis; pyruvate from D-glyceraldehyde 3-phosphate: step 4/5.</text>
</comment>
<evidence type="ECO:0000256" key="5">
    <source>
        <dbReference type="ARBA" id="ARBA00022525"/>
    </source>
</evidence>
<keyword evidence="5 9" id="KW-0964">Secreted</keyword>
<evidence type="ECO:0000256" key="12">
    <source>
        <dbReference type="PIRSR" id="PIRSR001400-3"/>
    </source>
</evidence>
<evidence type="ECO:0000256" key="9">
    <source>
        <dbReference type="HAMAP-Rule" id="MF_00318"/>
    </source>
</evidence>
<feature type="binding site" evidence="9">
    <location>
        <position position="376"/>
    </location>
    <ligand>
        <name>(2R)-2-phosphoglycerate</name>
        <dbReference type="ChEBI" id="CHEBI:58289"/>
    </ligand>
</feature>
<feature type="binding site" evidence="11">
    <location>
        <position position="294"/>
    </location>
    <ligand>
        <name>substrate</name>
    </ligand>
</feature>
<evidence type="ECO:0000256" key="6">
    <source>
        <dbReference type="ARBA" id="ARBA00022842"/>
    </source>
</evidence>
<dbReference type="CDD" id="cd03313">
    <property type="entry name" value="enolase"/>
    <property type="match status" value="1"/>
</dbReference>